<sequence length="209" mass="22401">MRIFFAILMVLGLAACDETPGSSGGDNARDSKARAMIGFVAADPVLRAFPQACQTAVYKTGANRPGPVADCTTNPRQCLSQCKAGNRKACFDAAQIVEVSQNPDDNLATYPLYMRGCALGDGNACVNAGATIKNTSWSGGKPAAAATPACQFRTFSRMCDEGHPWGCYMTAQEYRRGGFRGKSEARYETYMRRACKISTTSGACLGRFR</sequence>
<dbReference type="Proteomes" id="UP000683291">
    <property type="component" value="Chromosome 1"/>
</dbReference>
<name>A0A975JE80_9RHOB</name>
<dbReference type="RefSeq" id="WP_212704623.1">
    <property type="nucleotide sequence ID" value="NZ_CP073581.1"/>
</dbReference>
<dbReference type="AlphaFoldDB" id="A0A975JE80"/>
<dbReference type="InterPro" id="IPR011990">
    <property type="entry name" value="TPR-like_helical_dom_sf"/>
</dbReference>
<dbReference type="KEGG" id="sual:KDD17_16320"/>
<dbReference type="PROSITE" id="PS51257">
    <property type="entry name" value="PROKAR_LIPOPROTEIN"/>
    <property type="match status" value="1"/>
</dbReference>
<organism evidence="1 2">
    <name type="scientific">Sulfitobacter albidus</name>
    <dbReference type="NCBI Taxonomy" id="2829501"/>
    <lineage>
        <taxon>Bacteria</taxon>
        <taxon>Pseudomonadati</taxon>
        <taxon>Pseudomonadota</taxon>
        <taxon>Alphaproteobacteria</taxon>
        <taxon>Rhodobacterales</taxon>
        <taxon>Roseobacteraceae</taxon>
        <taxon>Sulfitobacter</taxon>
    </lineage>
</organism>
<dbReference type="Gene3D" id="1.25.40.10">
    <property type="entry name" value="Tetratricopeptide repeat domain"/>
    <property type="match status" value="1"/>
</dbReference>
<proteinExistence type="predicted"/>
<accession>A0A975JE80</accession>
<evidence type="ECO:0000313" key="2">
    <source>
        <dbReference type="Proteomes" id="UP000683291"/>
    </source>
</evidence>
<dbReference type="EMBL" id="CP073581">
    <property type="protein sequence ID" value="QUJ76425.1"/>
    <property type="molecule type" value="Genomic_DNA"/>
</dbReference>
<keyword evidence="2" id="KW-1185">Reference proteome</keyword>
<reference evidence="1" key="1">
    <citation type="submission" date="2021-04" db="EMBL/GenBank/DDBJ databases">
        <title>Complete genome sequence for Sulfitobacter sp. strain JK7-1.</title>
        <authorList>
            <person name="Park S.-J."/>
        </authorList>
    </citation>
    <scope>NUCLEOTIDE SEQUENCE</scope>
    <source>
        <strain evidence="1">JK7-1</strain>
    </source>
</reference>
<gene>
    <name evidence="1" type="ORF">KDD17_16320</name>
</gene>
<protein>
    <recommendedName>
        <fullName evidence="3">Lipoprotein</fullName>
    </recommendedName>
</protein>
<evidence type="ECO:0008006" key="3">
    <source>
        <dbReference type="Google" id="ProtNLM"/>
    </source>
</evidence>
<evidence type="ECO:0000313" key="1">
    <source>
        <dbReference type="EMBL" id="QUJ76425.1"/>
    </source>
</evidence>